<sequence>MSSVGLCATKSDSEPTSNDPRTGDKGPLLFEIAVQILGIFIEDAKADGEGVVTALLLQRGYNETLFPVVYGKLDISSPSRLARLRRTFAENPYLSTLVRSLCLNFSAIPPLDVDLPYTFGAASDIPDVLAAVSGSVEVLMLSTWVHPDVIHAVRTNVFRRLRVLEAPHYVLLDVPTTIALHARLRHFYRAFDSRSRNTRVTRLTVAAMDKNWPSLERLCIQCTWGVPDEDYPVLDFSHLRGIPEVGVSLTGRDWEFNVHHFLRRFIPPAGCSVIALLRAPGQVVNHELYVGRTFHPKVFIPVFGNPRLFVYCGTRELEYLCALTHVVEDRPSLDAFWDTATDFVRSRSAIEQVFHGEGSVLVR</sequence>
<comment type="caution">
    <text evidence="2">The sequence shown here is derived from an EMBL/GenBank/DDBJ whole genome shotgun (WGS) entry which is preliminary data.</text>
</comment>
<dbReference type="Proteomes" id="UP001383192">
    <property type="component" value="Unassembled WGS sequence"/>
</dbReference>
<evidence type="ECO:0000256" key="1">
    <source>
        <dbReference type="SAM" id="MobiDB-lite"/>
    </source>
</evidence>
<gene>
    <name evidence="2" type="ORF">VNI00_011847</name>
</gene>
<evidence type="ECO:0000313" key="3">
    <source>
        <dbReference type="Proteomes" id="UP001383192"/>
    </source>
</evidence>
<keyword evidence="3" id="KW-1185">Reference proteome</keyword>
<organism evidence="2 3">
    <name type="scientific">Paramarasmius palmivorus</name>
    <dbReference type="NCBI Taxonomy" id="297713"/>
    <lineage>
        <taxon>Eukaryota</taxon>
        <taxon>Fungi</taxon>
        <taxon>Dikarya</taxon>
        <taxon>Basidiomycota</taxon>
        <taxon>Agaricomycotina</taxon>
        <taxon>Agaricomycetes</taxon>
        <taxon>Agaricomycetidae</taxon>
        <taxon>Agaricales</taxon>
        <taxon>Marasmiineae</taxon>
        <taxon>Marasmiaceae</taxon>
        <taxon>Paramarasmius</taxon>
    </lineage>
</organism>
<dbReference type="EMBL" id="JAYKXP010000052">
    <property type="protein sequence ID" value="KAK7035554.1"/>
    <property type="molecule type" value="Genomic_DNA"/>
</dbReference>
<feature type="region of interest" description="Disordered" evidence="1">
    <location>
        <begin position="1"/>
        <end position="24"/>
    </location>
</feature>
<name>A0AAW0C974_9AGAR</name>
<reference evidence="2 3" key="1">
    <citation type="submission" date="2024-01" db="EMBL/GenBank/DDBJ databases">
        <title>A draft genome for a cacao thread blight-causing isolate of Paramarasmius palmivorus.</title>
        <authorList>
            <person name="Baruah I.K."/>
            <person name="Bukari Y."/>
            <person name="Amoako-Attah I."/>
            <person name="Meinhardt L.W."/>
            <person name="Bailey B.A."/>
            <person name="Cohen S.P."/>
        </authorList>
    </citation>
    <scope>NUCLEOTIDE SEQUENCE [LARGE SCALE GENOMIC DNA]</scope>
    <source>
        <strain evidence="2 3">GH-12</strain>
    </source>
</reference>
<protein>
    <submittedName>
        <fullName evidence="2">Uncharacterized protein</fullName>
    </submittedName>
</protein>
<proteinExistence type="predicted"/>
<accession>A0AAW0C974</accession>
<dbReference type="AlphaFoldDB" id="A0AAW0C974"/>
<evidence type="ECO:0000313" key="2">
    <source>
        <dbReference type="EMBL" id="KAK7035554.1"/>
    </source>
</evidence>